<dbReference type="GO" id="GO:0016020">
    <property type="term" value="C:membrane"/>
    <property type="evidence" value="ECO:0007669"/>
    <property type="project" value="UniProtKB-SubCell"/>
</dbReference>
<feature type="transmembrane region" description="Helical" evidence="5">
    <location>
        <begin position="16"/>
        <end position="34"/>
    </location>
</feature>
<accession>F3Z3Q2</accession>
<comment type="subcellular location">
    <subcellularLocation>
        <location evidence="1">Membrane</location>
        <topology evidence="1">Multi-pass membrane protein</topology>
    </subcellularLocation>
</comment>
<feature type="transmembrane region" description="Helical" evidence="5">
    <location>
        <begin position="107"/>
        <end position="125"/>
    </location>
</feature>
<dbReference type="STRING" id="690850.Desaf_3226"/>
<dbReference type="AlphaFoldDB" id="F3Z3Q2"/>
<protein>
    <submittedName>
        <fullName evidence="7">Rhomboid family protein</fullName>
    </submittedName>
</protein>
<feature type="transmembrane region" description="Helical" evidence="5">
    <location>
        <begin position="162"/>
        <end position="187"/>
    </location>
</feature>
<reference evidence="7 8" key="1">
    <citation type="journal article" date="2011" name="J. Bacteriol.">
        <title>Genome sequence of the mercury-methylating and pleomorphic Desulfovibrio africanus Strain Walvis Bay.</title>
        <authorList>
            <person name="Brown S.D."/>
            <person name="Wall J.D."/>
            <person name="Kucken A.M."/>
            <person name="Gilmour C.C."/>
            <person name="Podar M."/>
            <person name="Brandt C.C."/>
            <person name="Teshima H."/>
            <person name="Detter J.C."/>
            <person name="Han C.S."/>
            <person name="Land M.L."/>
            <person name="Lucas S."/>
            <person name="Han J."/>
            <person name="Pennacchio L."/>
            <person name="Nolan M."/>
            <person name="Pitluck S."/>
            <person name="Woyke T."/>
            <person name="Goodwin L."/>
            <person name="Palumbo A.V."/>
            <person name="Elias D.A."/>
        </authorList>
    </citation>
    <scope>NUCLEOTIDE SEQUENCE [LARGE SCALE GENOMIC DNA]</scope>
    <source>
        <strain evidence="7 8">Walvis Bay</strain>
    </source>
</reference>
<evidence type="ECO:0000256" key="4">
    <source>
        <dbReference type="ARBA" id="ARBA00023136"/>
    </source>
</evidence>
<feature type="transmembrane region" description="Helical" evidence="5">
    <location>
        <begin position="199"/>
        <end position="219"/>
    </location>
</feature>
<dbReference type="EMBL" id="CP003221">
    <property type="protein sequence ID" value="EGJ51517.1"/>
    <property type="molecule type" value="Genomic_DNA"/>
</dbReference>
<dbReference type="GO" id="GO:0004252">
    <property type="term" value="F:serine-type endopeptidase activity"/>
    <property type="evidence" value="ECO:0007669"/>
    <property type="project" value="InterPro"/>
</dbReference>
<dbReference type="Proteomes" id="UP000007844">
    <property type="component" value="Chromosome"/>
</dbReference>
<dbReference type="KEGG" id="daf:Desaf_3226"/>
<dbReference type="eggNOG" id="COG0705">
    <property type="taxonomic scope" value="Bacteria"/>
</dbReference>
<feature type="transmembrane region" description="Helical" evidence="5">
    <location>
        <begin position="131"/>
        <end position="150"/>
    </location>
</feature>
<keyword evidence="3 5" id="KW-1133">Transmembrane helix</keyword>
<proteinExistence type="predicted"/>
<evidence type="ECO:0000256" key="2">
    <source>
        <dbReference type="ARBA" id="ARBA00022692"/>
    </source>
</evidence>
<dbReference type="SUPFAM" id="SSF144091">
    <property type="entry name" value="Rhomboid-like"/>
    <property type="match status" value="1"/>
</dbReference>
<dbReference type="MEROPS" id="S54.027"/>
<sequence>MIPLRDSIPNVHRPKAVWLFIILNASVFLYELSLGQHQLLDLFFTWGMVPARHFSPGWTEEAALLSSTAPFLTYMFLHSGWAHFLLNMWVLWIFADNIEDVMGPLRFIVFYLLCGMAALAAHVLFNPQSDIPVVGASGAIAGIMGAYMVLYPHGKVLTFIPIFFIPYFIEIPAVVFLAVWFVIQIVTGLATIAQGQEGGVAWLAHVGGFVAGIVLLPLFRRRDRCYYCYDIKAGRPQH</sequence>
<evidence type="ECO:0000313" key="8">
    <source>
        <dbReference type="Proteomes" id="UP000007844"/>
    </source>
</evidence>
<gene>
    <name evidence="7" type="ORF">Desaf_3226</name>
</gene>
<evidence type="ECO:0000313" key="7">
    <source>
        <dbReference type="EMBL" id="EGJ51517.1"/>
    </source>
</evidence>
<feature type="transmembrane region" description="Helical" evidence="5">
    <location>
        <begin position="71"/>
        <end position="95"/>
    </location>
</feature>
<evidence type="ECO:0000256" key="1">
    <source>
        <dbReference type="ARBA" id="ARBA00004141"/>
    </source>
</evidence>
<dbReference type="RefSeq" id="WP_014261147.1">
    <property type="nucleotide sequence ID" value="NC_016629.1"/>
</dbReference>
<evidence type="ECO:0000259" key="6">
    <source>
        <dbReference type="Pfam" id="PF01694"/>
    </source>
</evidence>
<dbReference type="InterPro" id="IPR022764">
    <property type="entry name" value="Peptidase_S54_rhomboid_dom"/>
</dbReference>
<dbReference type="PANTHER" id="PTHR43731:SF26">
    <property type="entry name" value="RHOMBOID-LIKE PROTEIN 10, CHLOROPLASTIC"/>
    <property type="match status" value="1"/>
</dbReference>
<dbReference type="Pfam" id="PF01694">
    <property type="entry name" value="Rhomboid"/>
    <property type="match status" value="1"/>
</dbReference>
<feature type="domain" description="Peptidase S54 rhomboid" evidence="6">
    <location>
        <begin position="71"/>
        <end position="221"/>
    </location>
</feature>
<evidence type="ECO:0000256" key="5">
    <source>
        <dbReference type="SAM" id="Phobius"/>
    </source>
</evidence>
<name>F3Z3Q2_DESAF</name>
<keyword evidence="2 5" id="KW-0812">Transmembrane</keyword>
<keyword evidence="4 5" id="KW-0472">Membrane</keyword>
<dbReference type="InterPro" id="IPR050925">
    <property type="entry name" value="Rhomboid_protease_S54"/>
</dbReference>
<dbReference type="PANTHER" id="PTHR43731">
    <property type="entry name" value="RHOMBOID PROTEASE"/>
    <property type="match status" value="1"/>
</dbReference>
<evidence type="ECO:0000256" key="3">
    <source>
        <dbReference type="ARBA" id="ARBA00022989"/>
    </source>
</evidence>
<dbReference type="HOGENOM" id="CLU_055068_5_1_7"/>
<dbReference type="Gene3D" id="1.20.1540.10">
    <property type="entry name" value="Rhomboid-like"/>
    <property type="match status" value="1"/>
</dbReference>
<keyword evidence="8" id="KW-1185">Reference proteome</keyword>
<organism evidence="7 8">
    <name type="scientific">Desulfocurvibacter africanus subsp. africanus str. Walvis Bay</name>
    <dbReference type="NCBI Taxonomy" id="690850"/>
    <lineage>
        <taxon>Bacteria</taxon>
        <taxon>Pseudomonadati</taxon>
        <taxon>Thermodesulfobacteriota</taxon>
        <taxon>Desulfovibrionia</taxon>
        <taxon>Desulfovibrionales</taxon>
        <taxon>Desulfovibrionaceae</taxon>
        <taxon>Desulfocurvibacter</taxon>
    </lineage>
</organism>
<dbReference type="InterPro" id="IPR035952">
    <property type="entry name" value="Rhomboid-like_sf"/>
</dbReference>
<dbReference type="FunFam" id="1.20.1540.10:FF:000027">
    <property type="entry name" value="Rhomboid family intramembrane serine protease"/>
    <property type="match status" value="1"/>
</dbReference>